<dbReference type="InterPro" id="IPR010496">
    <property type="entry name" value="AL/BT2_dom"/>
</dbReference>
<evidence type="ECO:0000313" key="3">
    <source>
        <dbReference type="EMBL" id="QDS99168.1"/>
    </source>
</evidence>
<evidence type="ECO:0000313" key="4">
    <source>
        <dbReference type="Proteomes" id="UP000319852"/>
    </source>
</evidence>
<dbReference type="RefSeq" id="WP_145060431.1">
    <property type="nucleotide sequence ID" value="NZ_CP036263.1"/>
</dbReference>
<evidence type="ECO:0000259" key="2">
    <source>
        <dbReference type="Pfam" id="PF06439"/>
    </source>
</evidence>
<name>A0A517MWC3_9BACT</name>
<feature type="domain" description="3-keto-alpha-glucoside-1,2-lyase/3-keto-2-hydroxy-glucal hydratase" evidence="2">
    <location>
        <begin position="150"/>
        <end position="333"/>
    </location>
</feature>
<organism evidence="3 4">
    <name type="scientific">Adhaeretor mobilis</name>
    <dbReference type="NCBI Taxonomy" id="1930276"/>
    <lineage>
        <taxon>Bacteria</taxon>
        <taxon>Pseudomonadati</taxon>
        <taxon>Planctomycetota</taxon>
        <taxon>Planctomycetia</taxon>
        <taxon>Pirellulales</taxon>
        <taxon>Lacipirellulaceae</taxon>
        <taxon>Adhaeretor</taxon>
    </lineage>
</organism>
<protein>
    <recommendedName>
        <fullName evidence="2">3-keto-alpha-glucoside-1,2-lyase/3-keto-2-hydroxy-glucal hydratase domain-containing protein</fullName>
    </recommendedName>
</protein>
<feature type="region of interest" description="Disordered" evidence="1">
    <location>
        <begin position="339"/>
        <end position="358"/>
    </location>
</feature>
<dbReference type="Proteomes" id="UP000319852">
    <property type="component" value="Chromosome"/>
</dbReference>
<keyword evidence="4" id="KW-1185">Reference proteome</keyword>
<dbReference type="OrthoDB" id="266976at2"/>
<reference evidence="3 4" key="1">
    <citation type="submission" date="2019-02" db="EMBL/GenBank/DDBJ databases">
        <title>Deep-cultivation of Planctomycetes and their phenomic and genomic characterization uncovers novel biology.</title>
        <authorList>
            <person name="Wiegand S."/>
            <person name="Jogler M."/>
            <person name="Boedeker C."/>
            <person name="Pinto D."/>
            <person name="Vollmers J."/>
            <person name="Rivas-Marin E."/>
            <person name="Kohn T."/>
            <person name="Peeters S.H."/>
            <person name="Heuer A."/>
            <person name="Rast P."/>
            <person name="Oberbeckmann S."/>
            <person name="Bunk B."/>
            <person name="Jeske O."/>
            <person name="Meyerdierks A."/>
            <person name="Storesund J.E."/>
            <person name="Kallscheuer N."/>
            <person name="Luecker S."/>
            <person name="Lage O.M."/>
            <person name="Pohl T."/>
            <person name="Merkel B.J."/>
            <person name="Hornburger P."/>
            <person name="Mueller R.-W."/>
            <person name="Bruemmer F."/>
            <person name="Labrenz M."/>
            <person name="Spormann A.M."/>
            <person name="Op den Camp H."/>
            <person name="Overmann J."/>
            <person name="Amann R."/>
            <person name="Jetten M.S.M."/>
            <person name="Mascher T."/>
            <person name="Medema M.H."/>
            <person name="Devos D.P."/>
            <person name="Kaster A.-K."/>
            <person name="Ovreas L."/>
            <person name="Rohde M."/>
            <person name="Galperin M.Y."/>
            <person name="Jogler C."/>
        </authorList>
    </citation>
    <scope>NUCLEOTIDE SEQUENCE [LARGE SCALE GENOMIC DNA]</scope>
    <source>
        <strain evidence="3 4">HG15A2</strain>
    </source>
</reference>
<dbReference type="GO" id="GO:0016787">
    <property type="term" value="F:hydrolase activity"/>
    <property type="evidence" value="ECO:0007669"/>
    <property type="project" value="InterPro"/>
</dbReference>
<dbReference type="Pfam" id="PF06439">
    <property type="entry name" value="3keto-disac_hyd"/>
    <property type="match status" value="1"/>
</dbReference>
<dbReference type="Gene3D" id="2.60.120.560">
    <property type="entry name" value="Exo-inulinase, domain 1"/>
    <property type="match status" value="1"/>
</dbReference>
<accession>A0A517MWC3</accession>
<proteinExistence type="predicted"/>
<dbReference type="AlphaFoldDB" id="A0A517MWC3"/>
<sequence length="358" mass="39845">MRHAQSLQTWENGCSRRRARLLLIAMIGTLMWHPEPACAVIQFQKVFLSEYIEEHPDEEFAKFAKRKARCYVCHQGKGNKHNNVYGEQLARLLDHKEDKKNDAKITAALRKVGELPLDPSDPKSETFAQRIAASKLPAGELEDLKKPWGVPLFDGKSLAGWMGATDAYEVREGVLTSVPGQSGNLYTESEHADFVLLFEFRLTPGANNGIGIRTPSKGDAAYMGIELQVLDNTAEKYADLKPYQFHGSAYGIAPAERGHLKPVGEWNSQEIRCEGSKIEVVLNKHVILDIDLDEVAPNGKAIDGKEHAGLSRKTGHIGLLGHGDVVEYRKFEIQDLSPEKKLGSSMAEEKKFKGERTE</sequence>
<dbReference type="EMBL" id="CP036263">
    <property type="protein sequence ID" value="QDS99168.1"/>
    <property type="molecule type" value="Genomic_DNA"/>
</dbReference>
<evidence type="ECO:0000256" key="1">
    <source>
        <dbReference type="SAM" id="MobiDB-lite"/>
    </source>
</evidence>
<dbReference type="KEGG" id="amob:HG15A2_24600"/>
<gene>
    <name evidence="3" type="ORF">HG15A2_24600</name>
</gene>